<evidence type="ECO:0000313" key="1">
    <source>
        <dbReference type="EMBL" id="GAQ81919.1"/>
    </source>
</evidence>
<dbReference type="PANTHER" id="PTHR34796">
    <property type="entry name" value="EXPRESSED PROTEIN"/>
    <property type="match status" value="1"/>
</dbReference>
<dbReference type="OMA" id="WNNAEEP"/>
<accession>A0A1Y1HXL6</accession>
<dbReference type="InterPro" id="IPR005500">
    <property type="entry name" value="DUF309"/>
</dbReference>
<reference evidence="1 2" key="1">
    <citation type="journal article" date="2014" name="Nat. Commun.">
        <title>Klebsormidium flaccidum genome reveals primary factors for plant terrestrial adaptation.</title>
        <authorList>
            <person name="Hori K."/>
            <person name="Maruyama F."/>
            <person name="Fujisawa T."/>
            <person name="Togashi T."/>
            <person name="Yamamoto N."/>
            <person name="Seo M."/>
            <person name="Sato S."/>
            <person name="Yamada T."/>
            <person name="Mori H."/>
            <person name="Tajima N."/>
            <person name="Moriyama T."/>
            <person name="Ikeuchi M."/>
            <person name="Watanabe M."/>
            <person name="Wada H."/>
            <person name="Kobayashi K."/>
            <person name="Saito M."/>
            <person name="Masuda T."/>
            <person name="Sasaki-Sekimoto Y."/>
            <person name="Mashiguchi K."/>
            <person name="Awai K."/>
            <person name="Shimojima M."/>
            <person name="Masuda S."/>
            <person name="Iwai M."/>
            <person name="Nobusawa T."/>
            <person name="Narise T."/>
            <person name="Kondo S."/>
            <person name="Saito H."/>
            <person name="Sato R."/>
            <person name="Murakawa M."/>
            <person name="Ihara Y."/>
            <person name="Oshima-Yamada Y."/>
            <person name="Ohtaka K."/>
            <person name="Satoh M."/>
            <person name="Sonobe K."/>
            <person name="Ishii M."/>
            <person name="Ohtani R."/>
            <person name="Kanamori-Sato M."/>
            <person name="Honoki R."/>
            <person name="Miyazaki D."/>
            <person name="Mochizuki H."/>
            <person name="Umetsu J."/>
            <person name="Higashi K."/>
            <person name="Shibata D."/>
            <person name="Kamiya Y."/>
            <person name="Sato N."/>
            <person name="Nakamura Y."/>
            <person name="Tabata S."/>
            <person name="Ida S."/>
            <person name="Kurokawa K."/>
            <person name="Ohta H."/>
        </authorList>
    </citation>
    <scope>NUCLEOTIDE SEQUENCE [LARGE SCALE GENOMIC DNA]</scope>
    <source>
        <strain evidence="1 2">NIES-2285</strain>
    </source>
</reference>
<keyword evidence="2" id="KW-1185">Reference proteome</keyword>
<organism evidence="1 2">
    <name type="scientific">Klebsormidium nitens</name>
    <name type="common">Green alga</name>
    <name type="synonym">Ulothrix nitens</name>
    <dbReference type="NCBI Taxonomy" id="105231"/>
    <lineage>
        <taxon>Eukaryota</taxon>
        <taxon>Viridiplantae</taxon>
        <taxon>Streptophyta</taxon>
        <taxon>Klebsormidiophyceae</taxon>
        <taxon>Klebsormidiales</taxon>
        <taxon>Klebsormidiaceae</taxon>
        <taxon>Klebsormidium</taxon>
    </lineage>
</organism>
<dbReference type="SUPFAM" id="SSF140663">
    <property type="entry name" value="TTHA0068-like"/>
    <property type="match status" value="1"/>
</dbReference>
<gene>
    <name evidence="1" type="ORF">KFL_000940280</name>
</gene>
<evidence type="ECO:0008006" key="3">
    <source>
        <dbReference type="Google" id="ProtNLM"/>
    </source>
</evidence>
<proteinExistence type="predicted"/>
<sequence>MKVFDDGRQLFNQREFYKCHDVLEELWHVSPEPQRSVLHGILQCAVGLYHLQNQNHRGALIQFGEGLHKLRRQQLRDGPLFDFEQGMSALLEFVYNTQIEHAACDEETCAPMTGDDESYRLLGNFGAGQPMYTIEEGRDGCIYLHFNSARQEKLVAQGFEQQRVVLPVLEVTEADLLELSCR</sequence>
<dbReference type="EMBL" id="DF237043">
    <property type="protein sequence ID" value="GAQ81919.1"/>
    <property type="molecule type" value="Genomic_DNA"/>
</dbReference>
<dbReference type="Proteomes" id="UP000054558">
    <property type="component" value="Unassembled WGS sequence"/>
</dbReference>
<dbReference type="Pfam" id="PF03745">
    <property type="entry name" value="DUF309"/>
    <property type="match status" value="1"/>
</dbReference>
<protein>
    <recommendedName>
        <fullName evidence="3">DUF309 domain-containing protein</fullName>
    </recommendedName>
</protein>
<dbReference type="Gene3D" id="1.10.3450.10">
    <property type="entry name" value="TTHA0068-like"/>
    <property type="match status" value="1"/>
</dbReference>
<evidence type="ECO:0000313" key="2">
    <source>
        <dbReference type="Proteomes" id="UP000054558"/>
    </source>
</evidence>
<dbReference type="OrthoDB" id="2020115at2759"/>
<dbReference type="AlphaFoldDB" id="A0A1Y1HXL6"/>
<dbReference type="PANTHER" id="PTHR34796:SF1">
    <property type="entry name" value="EXPRESSED PROTEIN"/>
    <property type="match status" value="1"/>
</dbReference>
<name>A0A1Y1HXL6_KLENI</name>
<dbReference type="InterPro" id="IPR023203">
    <property type="entry name" value="TTHA0068_sf"/>
</dbReference>